<dbReference type="Proteomes" id="UP000886251">
    <property type="component" value="Unassembled WGS sequence"/>
</dbReference>
<dbReference type="AlphaFoldDB" id="A0A831RL74"/>
<feature type="signal peptide" evidence="1">
    <location>
        <begin position="1"/>
        <end position="21"/>
    </location>
</feature>
<dbReference type="EMBL" id="DRKP01000045">
    <property type="protein sequence ID" value="HEB95521.1"/>
    <property type="molecule type" value="Genomic_DNA"/>
</dbReference>
<organism evidence="2">
    <name type="scientific">Sedimenticola thiotaurini</name>
    <dbReference type="NCBI Taxonomy" id="1543721"/>
    <lineage>
        <taxon>Bacteria</taxon>
        <taxon>Pseudomonadati</taxon>
        <taxon>Pseudomonadota</taxon>
        <taxon>Gammaproteobacteria</taxon>
        <taxon>Chromatiales</taxon>
        <taxon>Sedimenticolaceae</taxon>
        <taxon>Sedimenticola</taxon>
    </lineage>
</organism>
<feature type="non-terminal residue" evidence="2">
    <location>
        <position position="1"/>
    </location>
</feature>
<feature type="chain" id="PRO_5032727586" evidence="1">
    <location>
        <begin position="22"/>
        <end position="216"/>
    </location>
</feature>
<accession>A0A831RL74</accession>
<dbReference type="Pfam" id="PF08238">
    <property type="entry name" value="Sel1"/>
    <property type="match status" value="4"/>
</dbReference>
<dbReference type="PANTHER" id="PTHR43628">
    <property type="entry name" value="ACTIVATOR OF C KINASE PROTEIN 1-RELATED"/>
    <property type="match status" value="1"/>
</dbReference>
<comment type="caution">
    <text evidence="2">The sequence shown here is derived from an EMBL/GenBank/DDBJ whole genome shotgun (WGS) entry which is preliminary data.</text>
</comment>
<sequence length="216" mass="22880">SYLARTRGVLFLAAMTIPAAAIGCGWWGDGESDADGDAVTIDIRGRVTGDSPSSDESPEALTREANRLRSYGVAGHAGAFRLYRRAAESGYAPAQNNLGVAYEEGIGVAPDPVKAAYWYRLAARQGIPHAQHSLGTMLLTGRGVDRDIAAGIRWIESAAAQGHAAACADLGRIYAEGRLVKKDPDKAAYWRRKARNLGYSGTEATTQSPDTGQTGN</sequence>
<dbReference type="SMART" id="SM00671">
    <property type="entry name" value="SEL1"/>
    <property type="match status" value="4"/>
</dbReference>
<dbReference type="InterPro" id="IPR052945">
    <property type="entry name" value="Mitotic_Regulator"/>
</dbReference>
<proteinExistence type="predicted"/>
<dbReference type="InterPro" id="IPR006597">
    <property type="entry name" value="Sel1-like"/>
</dbReference>
<reference evidence="2" key="1">
    <citation type="journal article" date="2020" name="mSystems">
        <title>Genome- and Community-Level Interaction Insights into Carbon Utilization and Element Cycling Functions of Hydrothermarchaeota in Hydrothermal Sediment.</title>
        <authorList>
            <person name="Zhou Z."/>
            <person name="Liu Y."/>
            <person name="Xu W."/>
            <person name="Pan J."/>
            <person name="Luo Z.H."/>
            <person name="Li M."/>
        </authorList>
    </citation>
    <scope>NUCLEOTIDE SEQUENCE [LARGE SCALE GENOMIC DNA]</scope>
    <source>
        <strain evidence="2">HyVt-443</strain>
    </source>
</reference>
<name>A0A831RL74_9GAMM</name>
<dbReference type="PANTHER" id="PTHR43628:SF1">
    <property type="entry name" value="CHITIN SYNTHASE REGULATORY FACTOR 2-RELATED"/>
    <property type="match status" value="1"/>
</dbReference>
<dbReference type="InterPro" id="IPR011990">
    <property type="entry name" value="TPR-like_helical_dom_sf"/>
</dbReference>
<evidence type="ECO:0000256" key="1">
    <source>
        <dbReference type="SAM" id="SignalP"/>
    </source>
</evidence>
<evidence type="ECO:0000313" key="2">
    <source>
        <dbReference type="EMBL" id="HEB95521.1"/>
    </source>
</evidence>
<keyword evidence="1" id="KW-0732">Signal</keyword>
<protein>
    <submittedName>
        <fullName evidence="2">Sel1 repeat family protein</fullName>
    </submittedName>
</protein>
<dbReference type="SUPFAM" id="SSF81901">
    <property type="entry name" value="HCP-like"/>
    <property type="match status" value="1"/>
</dbReference>
<gene>
    <name evidence="2" type="ORF">ENI96_03700</name>
</gene>
<dbReference type="Gene3D" id="1.25.40.10">
    <property type="entry name" value="Tetratricopeptide repeat domain"/>
    <property type="match status" value="1"/>
</dbReference>